<gene>
    <name evidence="1" type="ORF">HUJ06_020763</name>
</gene>
<protein>
    <submittedName>
        <fullName evidence="1">Uncharacterized protein</fullName>
    </submittedName>
</protein>
<dbReference type="Pfam" id="PF14223">
    <property type="entry name" value="Retrotran_gag_2"/>
    <property type="match status" value="1"/>
</dbReference>
<reference evidence="1 2" key="1">
    <citation type="journal article" date="2020" name="Mol. Biol. Evol.">
        <title>Distinct Expression and Methylation Patterns for Genes with Different Fates following a Single Whole-Genome Duplication in Flowering Plants.</title>
        <authorList>
            <person name="Shi T."/>
            <person name="Rahmani R.S."/>
            <person name="Gugger P.F."/>
            <person name="Wang M."/>
            <person name="Li H."/>
            <person name="Zhang Y."/>
            <person name="Li Z."/>
            <person name="Wang Q."/>
            <person name="Van de Peer Y."/>
            <person name="Marchal K."/>
            <person name="Chen J."/>
        </authorList>
    </citation>
    <scope>NUCLEOTIDE SEQUENCE [LARGE SCALE GENOMIC DNA]</scope>
    <source>
        <tissue evidence="1">Leaf</tissue>
    </source>
</reference>
<proteinExistence type="predicted"/>
<comment type="caution">
    <text evidence="1">The sequence shown here is derived from an EMBL/GenBank/DDBJ whole genome shotgun (WGS) entry which is preliminary data.</text>
</comment>
<organism evidence="1 2">
    <name type="scientific">Nelumbo nucifera</name>
    <name type="common">Sacred lotus</name>
    <dbReference type="NCBI Taxonomy" id="4432"/>
    <lineage>
        <taxon>Eukaryota</taxon>
        <taxon>Viridiplantae</taxon>
        <taxon>Streptophyta</taxon>
        <taxon>Embryophyta</taxon>
        <taxon>Tracheophyta</taxon>
        <taxon>Spermatophyta</taxon>
        <taxon>Magnoliopsida</taxon>
        <taxon>Proteales</taxon>
        <taxon>Nelumbonaceae</taxon>
        <taxon>Nelumbo</taxon>
    </lineage>
</organism>
<accession>A0A822XFY0</accession>
<evidence type="ECO:0000313" key="1">
    <source>
        <dbReference type="EMBL" id="DAD19300.1"/>
    </source>
</evidence>
<dbReference type="Proteomes" id="UP000607653">
    <property type="component" value="Unassembled WGS sequence"/>
</dbReference>
<keyword evidence="2" id="KW-1185">Reference proteome</keyword>
<sequence length="54" mass="6435">MYVDDGFLVQFILNSLPSQFDQLKITYNAHKEKWSPSELISMCVQEEERLKKKE</sequence>
<evidence type="ECO:0000313" key="2">
    <source>
        <dbReference type="Proteomes" id="UP000607653"/>
    </source>
</evidence>
<name>A0A822XFY0_NELNU</name>
<dbReference type="AlphaFoldDB" id="A0A822XFY0"/>
<dbReference type="EMBL" id="DUZY01000001">
    <property type="protein sequence ID" value="DAD19300.1"/>
    <property type="molecule type" value="Genomic_DNA"/>
</dbReference>